<dbReference type="InterPro" id="IPR005162">
    <property type="entry name" value="Retrotrans_gag_dom"/>
</dbReference>
<feature type="domain" description="Retrotransposon gag" evidence="1">
    <location>
        <begin position="88"/>
        <end position="139"/>
    </location>
</feature>
<dbReference type="Proteomes" id="UP001188597">
    <property type="component" value="Unassembled WGS sequence"/>
</dbReference>
<protein>
    <recommendedName>
        <fullName evidence="1">Retrotransposon gag domain-containing protein</fullName>
    </recommendedName>
</protein>
<dbReference type="Pfam" id="PF03732">
    <property type="entry name" value="Retrotrans_gag"/>
    <property type="match status" value="1"/>
</dbReference>
<evidence type="ECO:0000313" key="3">
    <source>
        <dbReference type="Proteomes" id="UP001188597"/>
    </source>
</evidence>
<dbReference type="EMBL" id="JAVXUP010000841">
    <property type="protein sequence ID" value="KAK3020000.1"/>
    <property type="molecule type" value="Genomic_DNA"/>
</dbReference>
<keyword evidence="3" id="KW-1185">Reference proteome</keyword>
<comment type="caution">
    <text evidence="2">The sequence shown here is derived from an EMBL/GenBank/DDBJ whole genome shotgun (WGS) entry which is preliminary data.</text>
</comment>
<accession>A0AA88WBF3</accession>
<sequence>MVLVNLIAGGGGVPLNQNHGQNDDGASTIDVEKFKKLVPAFEGEPDTVKAEAWVNQNEKMFDLRKSSNKQKVAYVIFMLEDEADHWVEMDQEEEEFLKLEQGDMTVVQYEAKLTSLSRYAPHLVDTENHKARRFEKGLKHGIKNRLLALRLSSYLRWLNRPKF</sequence>
<dbReference type="AlphaFoldDB" id="A0AA88WBF3"/>
<organism evidence="2 3">
    <name type="scientific">Escallonia herrerae</name>
    <dbReference type="NCBI Taxonomy" id="1293975"/>
    <lineage>
        <taxon>Eukaryota</taxon>
        <taxon>Viridiplantae</taxon>
        <taxon>Streptophyta</taxon>
        <taxon>Embryophyta</taxon>
        <taxon>Tracheophyta</taxon>
        <taxon>Spermatophyta</taxon>
        <taxon>Magnoliopsida</taxon>
        <taxon>eudicotyledons</taxon>
        <taxon>Gunneridae</taxon>
        <taxon>Pentapetalae</taxon>
        <taxon>asterids</taxon>
        <taxon>campanulids</taxon>
        <taxon>Escalloniales</taxon>
        <taxon>Escalloniaceae</taxon>
        <taxon>Escallonia</taxon>
    </lineage>
</organism>
<evidence type="ECO:0000313" key="2">
    <source>
        <dbReference type="EMBL" id="KAK3020000.1"/>
    </source>
</evidence>
<gene>
    <name evidence="2" type="ORF">RJ639_004045</name>
</gene>
<proteinExistence type="predicted"/>
<reference evidence="2" key="1">
    <citation type="submission" date="2022-12" db="EMBL/GenBank/DDBJ databases">
        <title>Draft genome assemblies for two species of Escallonia (Escalloniales).</title>
        <authorList>
            <person name="Chanderbali A."/>
            <person name="Dervinis C."/>
            <person name="Anghel I."/>
            <person name="Soltis D."/>
            <person name="Soltis P."/>
            <person name="Zapata F."/>
        </authorList>
    </citation>
    <scope>NUCLEOTIDE SEQUENCE</scope>
    <source>
        <strain evidence="2">UCBG64.0493</strain>
        <tissue evidence="2">Leaf</tissue>
    </source>
</reference>
<evidence type="ECO:0000259" key="1">
    <source>
        <dbReference type="Pfam" id="PF03732"/>
    </source>
</evidence>
<name>A0AA88WBF3_9ASTE</name>